<dbReference type="GO" id="GO:0032991">
    <property type="term" value="C:protein-containing complex"/>
    <property type="evidence" value="ECO:0007669"/>
    <property type="project" value="UniProtKB-ARBA"/>
</dbReference>
<dbReference type="SMART" id="SM00220">
    <property type="entry name" value="S_TKc"/>
    <property type="match status" value="1"/>
</dbReference>
<evidence type="ECO:0000256" key="1">
    <source>
        <dbReference type="ARBA" id="ARBA00004629"/>
    </source>
</evidence>
<dbReference type="PANTHER" id="PTHR14030:SF4">
    <property type="entry name" value="BUB1 KINASE, ISOFORM A-RELATED"/>
    <property type="match status" value="1"/>
</dbReference>
<evidence type="ECO:0000259" key="12">
    <source>
        <dbReference type="PROSITE" id="PS51489"/>
    </source>
</evidence>
<dbReference type="InterPro" id="IPR011009">
    <property type="entry name" value="Kinase-like_dom_sf"/>
</dbReference>
<dbReference type="InterPro" id="IPR017441">
    <property type="entry name" value="Protein_kinase_ATP_BS"/>
</dbReference>
<evidence type="ECO:0000256" key="10">
    <source>
        <dbReference type="SAM" id="MobiDB-lite"/>
    </source>
</evidence>
<feature type="domain" description="Protein kinase" evidence="11">
    <location>
        <begin position="998"/>
        <end position="1307"/>
    </location>
</feature>
<comment type="subcellular location">
    <subcellularLocation>
        <location evidence="1">Chromosome</location>
        <location evidence="1">Centromere</location>
        <location evidence="1">Kinetochore</location>
    </subcellularLocation>
</comment>
<feature type="region of interest" description="Disordered" evidence="10">
    <location>
        <begin position="260"/>
        <end position="319"/>
    </location>
</feature>
<accession>A0ABD1XQ11</accession>
<dbReference type="Pfam" id="PF08311">
    <property type="entry name" value="Mad3_BUB1_I"/>
    <property type="match status" value="1"/>
</dbReference>
<dbReference type="EMBL" id="JBHFFA010000007">
    <property type="protein sequence ID" value="KAL2610840.1"/>
    <property type="molecule type" value="Genomic_DNA"/>
</dbReference>
<keyword evidence="4 9" id="KW-0547">Nucleotide-binding</keyword>
<dbReference type="InterPro" id="IPR015661">
    <property type="entry name" value="Bub1/Mad3"/>
</dbReference>
<evidence type="ECO:0000256" key="9">
    <source>
        <dbReference type="PROSITE-ProRule" id="PRU10141"/>
    </source>
</evidence>
<feature type="region of interest" description="Disordered" evidence="10">
    <location>
        <begin position="327"/>
        <end position="346"/>
    </location>
</feature>
<feature type="region of interest" description="Disordered" evidence="10">
    <location>
        <begin position="623"/>
        <end position="681"/>
    </location>
</feature>
<keyword evidence="3" id="KW-0808">Transferase</keyword>
<feature type="compositionally biased region" description="Polar residues" evidence="10">
    <location>
        <begin position="671"/>
        <end position="681"/>
    </location>
</feature>
<evidence type="ECO:0000256" key="8">
    <source>
        <dbReference type="ARBA" id="ARBA00023328"/>
    </source>
</evidence>
<evidence type="ECO:0000256" key="4">
    <source>
        <dbReference type="ARBA" id="ARBA00022741"/>
    </source>
</evidence>
<evidence type="ECO:0000313" key="13">
    <source>
        <dbReference type="EMBL" id="KAL2610840.1"/>
    </source>
</evidence>
<keyword evidence="6" id="KW-0995">Kinetochore</keyword>
<keyword evidence="2" id="KW-0158">Chromosome</keyword>
<gene>
    <name evidence="13" type="ORF">R1flu_022532</name>
</gene>
<dbReference type="Proteomes" id="UP001605036">
    <property type="component" value="Unassembled WGS sequence"/>
</dbReference>
<keyword evidence="8" id="KW-0137">Centromere</keyword>
<dbReference type="SUPFAM" id="SSF56112">
    <property type="entry name" value="Protein kinase-like (PK-like)"/>
    <property type="match status" value="1"/>
</dbReference>
<feature type="region of interest" description="Disordered" evidence="10">
    <location>
        <begin position="196"/>
        <end position="247"/>
    </location>
</feature>
<dbReference type="InterPro" id="IPR008271">
    <property type="entry name" value="Ser/Thr_kinase_AS"/>
</dbReference>
<keyword evidence="14" id="KW-1185">Reference proteome</keyword>
<proteinExistence type="predicted"/>
<reference evidence="13 14" key="1">
    <citation type="submission" date="2024-09" db="EMBL/GenBank/DDBJ databases">
        <title>Chromosome-scale assembly of Riccia fluitans.</title>
        <authorList>
            <person name="Paukszto L."/>
            <person name="Sawicki J."/>
            <person name="Karawczyk K."/>
            <person name="Piernik-Szablinska J."/>
            <person name="Szczecinska M."/>
            <person name="Mazdziarz M."/>
        </authorList>
    </citation>
    <scope>NUCLEOTIDE SEQUENCE [LARGE SCALE GENOMIC DNA]</scope>
    <source>
        <strain evidence="13">Rf_01</strain>
        <tissue evidence="13">Aerial parts of the thallus</tissue>
    </source>
</reference>
<evidence type="ECO:0000313" key="14">
    <source>
        <dbReference type="Proteomes" id="UP001605036"/>
    </source>
</evidence>
<dbReference type="SMART" id="SM00777">
    <property type="entry name" value="Mad3_BUB1_I"/>
    <property type="match status" value="1"/>
</dbReference>
<evidence type="ECO:0000256" key="5">
    <source>
        <dbReference type="ARBA" id="ARBA00022777"/>
    </source>
</evidence>
<keyword evidence="5" id="KW-0418">Kinase</keyword>
<dbReference type="Gene3D" id="1.10.510.10">
    <property type="entry name" value="Transferase(Phosphotransferase) domain 1"/>
    <property type="match status" value="1"/>
</dbReference>
<dbReference type="PROSITE" id="PS51489">
    <property type="entry name" value="BUB1_N"/>
    <property type="match status" value="1"/>
</dbReference>
<evidence type="ECO:0000259" key="11">
    <source>
        <dbReference type="PROSITE" id="PS50011"/>
    </source>
</evidence>
<dbReference type="GO" id="GO:0007094">
    <property type="term" value="P:mitotic spindle assembly checkpoint signaling"/>
    <property type="evidence" value="ECO:0007669"/>
    <property type="project" value="UniProtKB-ARBA"/>
</dbReference>
<keyword evidence="7 9" id="KW-0067">ATP-binding</keyword>
<comment type="caution">
    <text evidence="13">The sequence shown here is derived from an EMBL/GenBank/DDBJ whole genome shotgun (WGS) entry which is preliminary data.</text>
</comment>
<dbReference type="PROSITE" id="PS00107">
    <property type="entry name" value="PROTEIN_KINASE_ATP"/>
    <property type="match status" value="1"/>
</dbReference>
<evidence type="ECO:0008006" key="15">
    <source>
        <dbReference type="Google" id="ProtNLM"/>
    </source>
</evidence>
<dbReference type="InterPro" id="IPR000719">
    <property type="entry name" value="Prot_kinase_dom"/>
</dbReference>
<dbReference type="GO" id="GO:0016301">
    <property type="term" value="F:kinase activity"/>
    <property type="evidence" value="ECO:0007669"/>
    <property type="project" value="UniProtKB-KW"/>
</dbReference>
<evidence type="ECO:0000256" key="7">
    <source>
        <dbReference type="ARBA" id="ARBA00022840"/>
    </source>
</evidence>
<dbReference type="GO" id="GO:0005524">
    <property type="term" value="F:ATP binding"/>
    <property type="evidence" value="ECO:0007669"/>
    <property type="project" value="UniProtKB-UniRule"/>
</dbReference>
<feature type="compositionally biased region" description="Basic and acidic residues" evidence="10">
    <location>
        <begin position="623"/>
        <end position="639"/>
    </location>
</feature>
<evidence type="ECO:0000256" key="2">
    <source>
        <dbReference type="ARBA" id="ARBA00022454"/>
    </source>
</evidence>
<feature type="domain" description="BUB1 N-terminal" evidence="12">
    <location>
        <begin position="46"/>
        <end position="213"/>
    </location>
</feature>
<dbReference type="FunFam" id="1.25.40.430:FF:000003">
    <property type="entry name" value="Checkpoint serine/threonine-protein kinase BUB1"/>
    <property type="match status" value="1"/>
</dbReference>
<dbReference type="InterPro" id="IPR013212">
    <property type="entry name" value="Mad3/Bub1_I"/>
</dbReference>
<dbReference type="PANTHER" id="PTHR14030">
    <property type="entry name" value="MITOTIC CHECKPOINT SERINE/THREONINE-PROTEIN KINASE BUB1"/>
    <property type="match status" value="1"/>
</dbReference>
<evidence type="ECO:0000256" key="3">
    <source>
        <dbReference type="ARBA" id="ARBA00022679"/>
    </source>
</evidence>
<evidence type="ECO:0000256" key="6">
    <source>
        <dbReference type="ARBA" id="ARBA00022838"/>
    </source>
</evidence>
<organism evidence="13 14">
    <name type="scientific">Riccia fluitans</name>
    <dbReference type="NCBI Taxonomy" id="41844"/>
    <lineage>
        <taxon>Eukaryota</taxon>
        <taxon>Viridiplantae</taxon>
        <taxon>Streptophyta</taxon>
        <taxon>Embryophyta</taxon>
        <taxon>Marchantiophyta</taxon>
        <taxon>Marchantiopsida</taxon>
        <taxon>Marchantiidae</taxon>
        <taxon>Marchantiales</taxon>
        <taxon>Ricciaceae</taxon>
        <taxon>Riccia</taxon>
    </lineage>
</organism>
<dbReference type="GO" id="GO:0000776">
    <property type="term" value="C:kinetochore"/>
    <property type="evidence" value="ECO:0007669"/>
    <property type="project" value="UniProtKB-KW"/>
</dbReference>
<feature type="compositionally biased region" description="Basic and acidic residues" evidence="10">
    <location>
        <begin position="327"/>
        <end position="337"/>
    </location>
</feature>
<feature type="compositionally biased region" description="Polar residues" evidence="10">
    <location>
        <begin position="203"/>
        <end position="216"/>
    </location>
</feature>
<name>A0ABD1XQ11_9MARC</name>
<feature type="binding site" evidence="9">
    <location>
        <position position="1032"/>
    </location>
    <ligand>
        <name>ATP</name>
        <dbReference type="ChEBI" id="CHEBI:30616"/>
    </ligand>
</feature>
<sequence>MEWELSKENVQPMKSGHCVAILNESLKAKTEGRSRSSVLETQRREFLEAIEQYNGEDPLEPWMRCIKWTRDAYPSIGPQSELVRILEGCTRQFLKDERYRDDPRYLRVWVQYADTCTDPTDVFAFLEANNIGQTHALFYIAYATTMEARKNYIKSEEIYRIGIARRAEPLGRIQTMCKSFLVRMHRRNERRIREEQELLLNGPTASTEPQSRSFGPNSAYPETQFGGNRERQAPAPPPFSRSNRSMNTKMSVFVDPEFQDSMDTHNHNVEEPGPSSRQTTPWYSLPSEGDRKKENSQQPTKWTEAKVKQSVPFSDGRHSKLDVYVDEEFSKREDQPKPTKPAPPPVMKLRLEDMQSMMRTSPRLKGSFLERSSAALDSSNKTSGIPGSKIGTAATHEARIPVTAYDAGMLVGDDGAEKCFEEVRLDVWKETYQVLLDPVAADTTEKRKGEGFLESRTELRGTEETVLLEGRNVPGTSPSTSDSQTARLVETHNDDILARSDENEMVRINSSDGLFDASTNVPALTGADSIKISESDCRKELREGNSPFVSRSSDSPFRIPDSLCTQGDETIAIKRVADEIIVLGTDPLANCIDAGSHQGLVEPTINTKECVADILDWFNKPLESDNSRRNTRVPRDSKKNSNSLGGFQIYEDEDLQAQRSEDYSKDRKRLNSSSSTFGGAGQSQVGGFEVYVDENLGSERTARGSSRLADKNSSAGSFKVFQDESFGMQPPKSKQSQRKRSSSQSKGYQIFVDDEFCDTVTPHIEKDVGMSAPSPKRSVDYLLGKSPVKVYEDEAMDLNSPNPRKIRERVKSSSNRPTTSLGVYIDEDLRNLSLTEPLSSLQDVKESSQQGLFSLHDKENFAIPQGENNVDVPEATGEVKCPKDNSSGRNMEADIDPPERPVPVNQTCSAYLTDNGLINRVTLEMAEERPDTVPVSVKIDPWDETTLKNLLSKLQTSLSTYEGYFENNKSYRGPLPMSCVRASNGGRNKIIELDNCTYRIKRCVGEGAFAHVFEAEDEEDDYFDDSPKIALKFQRQACTWEFYMYRQLDMRIPGDERRYYGNARRMHLYTDCSFMICDYGEKGTLQDVVNAYLAKSQKMEEGLCMFYTIEMLHMLEVLHAAGIIHGDIKPDNLLIRDHDDSPDLEDWSPEYPGSWKSQGLCLIDWGRSIDLTLFPEGTMFHGDCKTDSFRCPEMLENLPWKFQVDTFGLCGVVHCLLFGSYMQIEKVKNGEGRTLYRPRTTFKRWWNVNLWRELFDTLLNVEEFGDRILLSQLRQKFERHLVDSGLGKKLKGYLSGQNILMFTANRR</sequence>
<feature type="region of interest" description="Disordered" evidence="10">
    <location>
        <begin position="721"/>
        <end position="746"/>
    </location>
</feature>
<dbReference type="Gene3D" id="1.25.40.430">
    <property type="match status" value="1"/>
</dbReference>
<dbReference type="Pfam" id="PF00069">
    <property type="entry name" value="Pkinase"/>
    <property type="match status" value="1"/>
</dbReference>
<protein>
    <recommendedName>
        <fullName evidence="15">Mitotic checkpoint serine/threonine-protein kinase BUB1</fullName>
    </recommendedName>
</protein>
<dbReference type="PROSITE" id="PS00108">
    <property type="entry name" value="PROTEIN_KINASE_ST"/>
    <property type="match status" value="1"/>
</dbReference>
<dbReference type="PROSITE" id="PS50011">
    <property type="entry name" value="PROTEIN_KINASE_DOM"/>
    <property type="match status" value="1"/>
</dbReference>
<feature type="region of interest" description="Disordered" evidence="10">
    <location>
        <begin position="863"/>
        <end position="902"/>
    </location>
</feature>